<name>A0A6A6EZE3_9PEZI</name>
<dbReference type="CDD" id="cd04301">
    <property type="entry name" value="NAT_SF"/>
    <property type="match status" value="1"/>
</dbReference>
<evidence type="ECO:0000259" key="1">
    <source>
        <dbReference type="Pfam" id="PF13508"/>
    </source>
</evidence>
<dbReference type="PANTHER" id="PTHR42791">
    <property type="entry name" value="GNAT FAMILY ACETYLTRANSFERASE"/>
    <property type="match status" value="1"/>
</dbReference>
<dbReference type="Gene3D" id="3.40.630.30">
    <property type="match status" value="1"/>
</dbReference>
<proteinExistence type="predicted"/>
<dbReference type="SUPFAM" id="SSF55729">
    <property type="entry name" value="Acyl-CoA N-acyltransferases (Nat)"/>
    <property type="match status" value="1"/>
</dbReference>
<gene>
    <name evidence="2" type="ORF">CERZMDRAFT_50932</name>
</gene>
<dbReference type="EMBL" id="ML992702">
    <property type="protein sequence ID" value="KAF2207588.1"/>
    <property type="molecule type" value="Genomic_DNA"/>
</dbReference>
<sequence length="246" mass="27350">MPIRPATYSDLLPASKCLARAFKNESLFGQYMHPYRDRYPQDMYLYFLHKLRSIWASQNEKSGSTSSQASSNAKQETITGLAHWTRMRSHGPKPTIYQSLSKSLMTSYNYFESFFYRNRAVEPSRTTILSEFPTYCGHFWTGSRAEVFDLTLLGVDPSASGQGHGKELVAWGFEQAKAEGVGCSVIGAEGTEPFYRKCGFDVLVGGIADAGGEKNPLVREGIRGGLIMFWDNGRNLDGGKGQHGET</sequence>
<dbReference type="InterPro" id="IPR052523">
    <property type="entry name" value="Trichothecene_AcTrans"/>
</dbReference>
<accession>A0A6A6EZE3</accession>
<organism evidence="2 3">
    <name type="scientific">Cercospora zeae-maydis SCOH1-5</name>
    <dbReference type="NCBI Taxonomy" id="717836"/>
    <lineage>
        <taxon>Eukaryota</taxon>
        <taxon>Fungi</taxon>
        <taxon>Dikarya</taxon>
        <taxon>Ascomycota</taxon>
        <taxon>Pezizomycotina</taxon>
        <taxon>Dothideomycetes</taxon>
        <taxon>Dothideomycetidae</taxon>
        <taxon>Mycosphaerellales</taxon>
        <taxon>Mycosphaerellaceae</taxon>
        <taxon>Cercospora</taxon>
    </lineage>
</organism>
<dbReference type="InterPro" id="IPR016181">
    <property type="entry name" value="Acyl_CoA_acyltransferase"/>
</dbReference>
<dbReference type="GO" id="GO:0016747">
    <property type="term" value="F:acyltransferase activity, transferring groups other than amino-acyl groups"/>
    <property type="evidence" value="ECO:0007669"/>
    <property type="project" value="InterPro"/>
</dbReference>
<dbReference type="PANTHER" id="PTHR42791:SF16">
    <property type="entry name" value="N-ACETYLTRANSFERASE DOMAIN-CONTAINING PROTEIN"/>
    <property type="match status" value="1"/>
</dbReference>
<keyword evidence="3" id="KW-1185">Reference proteome</keyword>
<dbReference type="Proteomes" id="UP000799539">
    <property type="component" value="Unassembled WGS sequence"/>
</dbReference>
<dbReference type="Pfam" id="PF13508">
    <property type="entry name" value="Acetyltransf_7"/>
    <property type="match status" value="1"/>
</dbReference>
<dbReference type="InterPro" id="IPR000182">
    <property type="entry name" value="GNAT_dom"/>
</dbReference>
<dbReference type="OrthoDB" id="2115692at2759"/>
<reference evidence="2" key="1">
    <citation type="journal article" date="2020" name="Stud. Mycol.">
        <title>101 Dothideomycetes genomes: a test case for predicting lifestyles and emergence of pathogens.</title>
        <authorList>
            <person name="Haridas S."/>
            <person name="Albert R."/>
            <person name="Binder M."/>
            <person name="Bloem J."/>
            <person name="Labutti K."/>
            <person name="Salamov A."/>
            <person name="Andreopoulos B."/>
            <person name="Baker S."/>
            <person name="Barry K."/>
            <person name="Bills G."/>
            <person name="Bluhm B."/>
            <person name="Cannon C."/>
            <person name="Castanera R."/>
            <person name="Culley D."/>
            <person name="Daum C."/>
            <person name="Ezra D."/>
            <person name="Gonzalez J."/>
            <person name="Henrissat B."/>
            <person name="Kuo A."/>
            <person name="Liang C."/>
            <person name="Lipzen A."/>
            <person name="Lutzoni F."/>
            <person name="Magnuson J."/>
            <person name="Mondo S."/>
            <person name="Nolan M."/>
            <person name="Ohm R."/>
            <person name="Pangilinan J."/>
            <person name="Park H.-J."/>
            <person name="Ramirez L."/>
            <person name="Alfaro M."/>
            <person name="Sun H."/>
            <person name="Tritt A."/>
            <person name="Yoshinaga Y."/>
            <person name="Zwiers L.-H."/>
            <person name="Turgeon B."/>
            <person name="Goodwin S."/>
            <person name="Spatafora J."/>
            <person name="Crous P."/>
            <person name="Grigoriev I."/>
        </authorList>
    </citation>
    <scope>NUCLEOTIDE SEQUENCE</scope>
    <source>
        <strain evidence="2">SCOH1-5</strain>
    </source>
</reference>
<evidence type="ECO:0000313" key="2">
    <source>
        <dbReference type="EMBL" id="KAF2207588.1"/>
    </source>
</evidence>
<protein>
    <recommendedName>
        <fullName evidence="1">N-acetyltransferase domain-containing protein</fullName>
    </recommendedName>
</protein>
<dbReference type="AlphaFoldDB" id="A0A6A6EZE3"/>
<evidence type="ECO:0000313" key="3">
    <source>
        <dbReference type="Proteomes" id="UP000799539"/>
    </source>
</evidence>
<feature type="domain" description="N-acetyltransferase" evidence="1">
    <location>
        <begin position="149"/>
        <end position="200"/>
    </location>
</feature>